<name>A0A163BDW8_9FLAO</name>
<proteinExistence type="predicted"/>
<dbReference type="InterPro" id="IPR014985">
    <property type="entry name" value="WbqC"/>
</dbReference>
<keyword evidence="2" id="KW-1185">Reference proteome</keyword>
<accession>A0A163BDW8</accession>
<dbReference type="STRING" id="1642818.AWE51_23090"/>
<dbReference type="AlphaFoldDB" id="A0A163BDW8"/>
<dbReference type="Proteomes" id="UP000076715">
    <property type="component" value="Unassembled WGS sequence"/>
</dbReference>
<evidence type="ECO:0000313" key="1">
    <source>
        <dbReference type="EMBL" id="KZS41293.1"/>
    </source>
</evidence>
<sequence>MINMVDVFVIYDEVQYTKNDWRNRNILKTKNGLEWITIPVKQTKLNQSIEETEIFLSKWNIKHWKTLQSVYGKAPFFKVYKEKFEKLYLECDYALLSEINKRFILEICNILGIKTQIIDSKELNLKGGANERLIDACKKLDANRYLSGPAAKAYINDTLFKENDITIEWIDYRGYKEYNQMSAPFEHGVSVLDLIFNEGEKASTFLKSTRV</sequence>
<evidence type="ECO:0000313" key="2">
    <source>
        <dbReference type="Proteomes" id="UP000076715"/>
    </source>
</evidence>
<dbReference type="OrthoDB" id="3611744at2"/>
<organism evidence="1 2">
    <name type="scientific">Aquimarina aggregata</name>
    <dbReference type="NCBI Taxonomy" id="1642818"/>
    <lineage>
        <taxon>Bacteria</taxon>
        <taxon>Pseudomonadati</taxon>
        <taxon>Bacteroidota</taxon>
        <taxon>Flavobacteriia</taxon>
        <taxon>Flavobacteriales</taxon>
        <taxon>Flavobacteriaceae</taxon>
        <taxon>Aquimarina</taxon>
    </lineage>
</organism>
<reference evidence="1 2" key="1">
    <citation type="submission" date="2016-01" db="EMBL/GenBank/DDBJ databases">
        <title>The draft genome sequence of Aquimarina sp. RZW4-3-2.</title>
        <authorList>
            <person name="Wang Y."/>
        </authorList>
    </citation>
    <scope>NUCLEOTIDE SEQUENCE [LARGE SCALE GENOMIC DNA]</scope>
    <source>
        <strain evidence="1 2">RZW4-3-2</strain>
    </source>
</reference>
<evidence type="ECO:0008006" key="3">
    <source>
        <dbReference type="Google" id="ProtNLM"/>
    </source>
</evidence>
<gene>
    <name evidence="1" type="ORF">AWE51_23090</name>
</gene>
<dbReference type="Pfam" id="PF08889">
    <property type="entry name" value="WbqC"/>
    <property type="match status" value="1"/>
</dbReference>
<protein>
    <recommendedName>
        <fullName evidence="3">WbqC-like protein</fullName>
    </recommendedName>
</protein>
<dbReference type="EMBL" id="LQRT01000006">
    <property type="protein sequence ID" value="KZS41293.1"/>
    <property type="molecule type" value="Genomic_DNA"/>
</dbReference>
<comment type="caution">
    <text evidence="1">The sequence shown here is derived from an EMBL/GenBank/DDBJ whole genome shotgun (WGS) entry which is preliminary data.</text>
</comment>